<protein>
    <submittedName>
        <fullName evidence="2">Uncharacterized protein</fullName>
    </submittedName>
</protein>
<organism evidence="2 3">
    <name type="scientific">Granulicella mallensis</name>
    <dbReference type="NCBI Taxonomy" id="940614"/>
    <lineage>
        <taxon>Bacteria</taxon>
        <taxon>Pseudomonadati</taxon>
        <taxon>Acidobacteriota</taxon>
        <taxon>Terriglobia</taxon>
        <taxon>Terriglobales</taxon>
        <taxon>Acidobacteriaceae</taxon>
        <taxon>Granulicella</taxon>
    </lineage>
</organism>
<keyword evidence="1" id="KW-1133">Transmembrane helix</keyword>
<dbReference type="RefSeq" id="WP_184255973.1">
    <property type="nucleotide sequence ID" value="NZ_JACHIO010000009.1"/>
</dbReference>
<accession>A0A7W7ZS11</accession>
<proteinExistence type="predicted"/>
<dbReference type="Proteomes" id="UP000584867">
    <property type="component" value="Unassembled WGS sequence"/>
</dbReference>
<sequence>MAQGTGRGESLSIWFFVGGLTLLYGVVLLPYGAWAWFGQHEAQTVLHHLHPTFWWGLLLTVFGGFYTFRFRPRSGKIS</sequence>
<gene>
    <name evidence="2" type="ORF">HDF15_002592</name>
</gene>
<dbReference type="EMBL" id="JACHIO010000009">
    <property type="protein sequence ID" value="MBB5064241.1"/>
    <property type="molecule type" value="Genomic_DNA"/>
</dbReference>
<name>A0A7W7ZS11_9BACT</name>
<keyword evidence="1" id="KW-0812">Transmembrane</keyword>
<evidence type="ECO:0000313" key="3">
    <source>
        <dbReference type="Proteomes" id="UP000584867"/>
    </source>
</evidence>
<feature type="transmembrane region" description="Helical" evidence="1">
    <location>
        <begin position="12"/>
        <end position="33"/>
    </location>
</feature>
<evidence type="ECO:0000313" key="2">
    <source>
        <dbReference type="EMBL" id="MBB5064241.1"/>
    </source>
</evidence>
<evidence type="ECO:0000256" key="1">
    <source>
        <dbReference type="SAM" id="Phobius"/>
    </source>
</evidence>
<comment type="caution">
    <text evidence="2">The sequence shown here is derived from an EMBL/GenBank/DDBJ whole genome shotgun (WGS) entry which is preliminary data.</text>
</comment>
<dbReference type="AlphaFoldDB" id="A0A7W7ZS11"/>
<keyword evidence="1" id="KW-0472">Membrane</keyword>
<reference evidence="2 3" key="1">
    <citation type="submission" date="2020-08" db="EMBL/GenBank/DDBJ databases">
        <title>Genomic Encyclopedia of Type Strains, Phase IV (KMG-V): Genome sequencing to study the core and pangenomes of soil and plant-associated prokaryotes.</title>
        <authorList>
            <person name="Whitman W."/>
        </authorList>
    </citation>
    <scope>NUCLEOTIDE SEQUENCE [LARGE SCALE GENOMIC DNA]</scope>
    <source>
        <strain evidence="2 3">X5P3</strain>
    </source>
</reference>
<feature type="transmembrane region" description="Helical" evidence="1">
    <location>
        <begin position="53"/>
        <end position="70"/>
    </location>
</feature>